<protein>
    <submittedName>
        <fullName evidence="4">TEA domain-containing protein</fullName>
    </submittedName>
</protein>
<comment type="similarity">
    <text evidence="1">Belongs to the TEC1 family.</text>
</comment>
<dbReference type="PROSITE" id="PS51088">
    <property type="entry name" value="TEA_2"/>
    <property type="match status" value="1"/>
</dbReference>
<accession>A0AAW0BZ45</accession>
<reference evidence="4 5" key="1">
    <citation type="journal article" date="2024" name="J Genomics">
        <title>Draft genome sequencing and assembly of Favolaschia claudopus CIRM-BRFM 2984 isolated from oak limbs.</title>
        <authorList>
            <person name="Navarro D."/>
            <person name="Drula E."/>
            <person name="Chaduli D."/>
            <person name="Cazenave R."/>
            <person name="Ahrendt S."/>
            <person name="Wang J."/>
            <person name="Lipzen A."/>
            <person name="Daum C."/>
            <person name="Barry K."/>
            <person name="Grigoriev I.V."/>
            <person name="Favel A."/>
            <person name="Rosso M.N."/>
            <person name="Martin F."/>
        </authorList>
    </citation>
    <scope>NUCLEOTIDE SEQUENCE [LARGE SCALE GENOMIC DNA]</scope>
    <source>
        <strain evidence="4 5">CIRM-BRFM 2984</strain>
    </source>
</reference>
<dbReference type="InterPro" id="IPR038096">
    <property type="entry name" value="TEA/ATTS_sf"/>
</dbReference>
<name>A0AAW0BZ45_9AGAR</name>
<dbReference type="EMBL" id="JAWWNJ010000024">
    <property type="protein sequence ID" value="KAK7031703.1"/>
    <property type="molecule type" value="Genomic_DNA"/>
</dbReference>
<feature type="domain" description="TEA" evidence="3">
    <location>
        <begin position="56"/>
        <end position="132"/>
    </location>
</feature>
<dbReference type="AlphaFoldDB" id="A0AAW0BZ45"/>
<sequence>MPLQLQAKTQWYISCNKAPCLLPPCPCRLRTFASMIPPTLPTSHVISGRKSWRKTKERTETIWSPILESALCEALDKYRLTSSRQNTQRPLIRFPSRNKFISDHIFSVTGTRRTPKQVGSRLQQMRERCQDERIRSLVHARPGCMEPQTPSDCDSDSMASSQAVESVSDVSGTSPPRTFVTIELIQRSGSLDESTEHTTVSTSSNHLFISLQHPASLERNDPVVTFSTPHKLCISQHYSYFRVFLAGLLVHSEITDLIFSSTTFTPPDSERHTYEARLIPQYWPYLCRTSQLFQCVIEHDIMKTPATYQTLPTAPNRTDQSIRSVTYEFSANTTPRSTAPALHHMPSLSTEPALPSAFPAVEYSGYNARPSAPQALLPRSIQEPMFYNSEGFFAENVFLETSFLGSYFDYTLAPDQNSYHSPANPTVYTSTSWSNAPMYSELYSNFV</sequence>
<dbReference type="InterPro" id="IPR000818">
    <property type="entry name" value="TEA/ATTS_dom"/>
</dbReference>
<comment type="caution">
    <text evidence="4">The sequence shown here is derived from an EMBL/GenBank/DDBJ whole genome shotgun (WGS) entry which is preliminary data.</text>
</comment>
<evidence type="ECO:0000256" key="2">
    <source>
        <dbReference type="PROSITE-ProRule" id="PRU00505"/>
    </source>
</evidence>
<dbReference type="SMART" id="SM00426">
    <property type="entry name" value="TEA"/>
    <property type="match status" value="1"/>
</dbReference>
<dbReference type="Gene3D" id="6.10.20.40">
    <property type="entry name" value="TEA/ATTS domain"/>
    <property type="match status" value="1"/>
</dbReference>
<dbReference type="Proteomes" id="UP001362999">
    <property type="component" value="Unassembled WGS sequence"/>
</dbReference>
<gene>
    <name evidence="4" type="ORF">R3P38DRAFT_2925240</name>
</gene>
<evidence type="ECO:0000259" key="3">
    <source>
        <dbReference type="PROSITE" id="PS51088"/>
    </source>
</evidence>
<keyword evidence="5" id="KW-1185">Reference proteome</keyword>
<dbReference type="Pfam" id="PF01285">
    <property type="entry name" value="TEA"/>
    <property type="match status" value="1"/>
</dbReference>
<evidence type="ECO:0000313" key="4">
    <source>
        <dbReference type="EMBL" id="KAK7031703.1"/>
    </source>
</evidence>
<proteinExistence type="inferred from homology"/>
<organism evidence="4 5">
    <name type="scientific">Favolaschia claudopus</name>
    <dbReference type="NCBI Taxonomy" id="2862362"/>
    <lineage>
        <taxon>Eukaryota</taxon>
        <taxon>Fungi</taxon>
        <taxon>Dikarya</taxon>
        <taxon>Basidiomycota</taxon>
        <taxon>Agaricomycotina</taxon>
        <taxon>Agaricomycetes</taxon>
        <taxon>Agaricomycetidae</taxon>
        <taxon>Agaricales</taxon>
        <taxon>Marasmiineae</taxon>
        <taxon>Mycenaceae</taxon>
        <taxon>Favolaschia</taxon>
    </lineage>
</organism>
<evidence type="ECO:0000256" key="1">
    <source>
        <dbReference type="ARBA" id="ARBA00008421"/>
    </source>
</evidence>
<dbReference type="GO" id="GO:0003700">
    <property type="term" value="F:DNA-binding transcription factor activity"/>
    <property type="evidence" value="ECO:0007669"/>
    <property type="project" value="InterPro"/>
</dbReference>
<feature type="DNA-binding region" description="TEA" evidence="2">
    <location>
        <begin position="56"/>
        <end position="132"/>
    </location>
</feature>
<evidence type="ECO:0000313" key="5">
    <source>
        <dbReference type="Proteomes" id="UP001362999"/>
    </source>
</evidence>